<comment type="caution">
    <text evidence="1">The sequence shown here is derived from an EMBL/GenBank/DDBJ whole genome shotgun (WGS) entry which is preliminary data.</text>
</comment>
<proteinExistence type="predicted"/>
<protein>
    <submittedName>
        <fullName evidence="1">Uncharacterized protein</fullName>
    </submittedName>
</protein>
<reference evidence="1 2" key="1">
    <citation type="submission" date="2019-11" db="EMBL/GenBank/DDBJ databases">
        <title>Whole genome sequence of Oryza granulata.</title>
        <authorList>
            <person name="Li W."/>
        </authorList>
    </citation>
    <scope>NUCLEOTIDE SEQUENCE [LARGE SCALE GENOMIC DNA]</scope>
    <source>
        <strain evidence="2">cv. Menghai</strain>
        <tissue evidence="1">Leaf</tissue>
    </source>
</reference>
<dbReference type="EMBL" id="SPHZ02000011">
    <property type="protein sequence ID" value="KAF0894324.1"/>
    <property type="molecule type" value="Genomic_DNA"/>
</dbReference>
<sequence length="98" mass="10299">MPRWPPRTPPLRAPPRQRRLAPLLCDFAVSPCGPAAPARPLSPVGLGTSVDRCIAIAGGRGPRPVDRALCSSLDAVVPTGEQHIDRHAASAASTRHKA</sequence>
<dbReference type="Proteomes" id="UP000479710">
    <property type="component" value="Unassembled WGS sequence"/>
</dbReference>
<evidence type="ECO:0000313" key="1">
    <source>
        <dbReference type="EMBL" id="KAF0894324.1"/>
    </source>
</evidence>
<name>A0A6G1C3C5_9ORYZ</name>
<gene>
    <name evidence="1" type="ORF">E2562_038293</name>
</gene>
<dbReference type="AlphaFoldDB" id="A0A6G1C3C5"/>
<keyword evidence="2" id="KW-1185">Reference proteome</keyword>
<organism evidence="1 2">
    <name type="scientific">Oryza meyeriana var. granulata</name>
    <dbReference type="NCBI Taxonomy" id="110450"/>
    <lineage>
        <taxon>Eukaryota</taxon>
        <taxon>Viridiplantae</taxon>
        <taxon>Streptophyta</taxon>
        <taxon>Embryophyta</taxon>
        <taxon>Tracheophyta</taxon>
        <taxon>Spermatophyta</taxon>
        <taxon>Magnoliopsida</taxon>
        <taxon>Liliopsida</taxon>
        <taxon>Poales</taxon>
        <taxon>Poaceae</taxon>
        <taxon>BOP clade</taxon>
        <taxon>Oryzoideae</taxon>
        <taxon>Oryzeae</taxon>
        <taxon>Oryzinae</taxon>
        <taxon>Oryza</taxon>
        <taxon>Oryza meyeriana</taxon>
    </lineage>
</organism>
<accession>A0A6G1C3C5</accession>
<evidence type="ECO:0000313" key="2">
    <source>
        <dbReference type="Proteomes" id="UP000479710"/>
    </source>
</evidence>